<name>E2BIP3_HARSA</name>
<dbReference type="AlphaFoldDB" id="E2BIP3"/>
<feature type="region of interest" description="Disordered" evidence="1">
    <location>
        <begin position="1"/>
        <end position="41"/>
    </location>
</feature>
<gene>
    <name evidence="2" type="ORF">EAI_15503</name>
</gene>
<proteinExistence type="predicted"/>
<reference evidence="2 3" key="1">
    <citation type="journal article" date="2010" name="Science">
        <title>Genomic comparison of the ants Camponotus floridanus and Harpegnathos saltator.</title>
        <authorList>
            <person name="Bonasio R."/>
            <person name="Zhang G."/>
            <person name="Ye C."/>
            <person name="Mutti N.S."/>
            <person name="Fang X."/>
            <person name="Qin N."/>
            <person name="Donahue G."/>
            <person name="Yang P."/>
            <person name="Li Q."/>
            <person name="Li C."/>
            <person name="Zhang P."/>
            <person name="Huang Z."/>
            <person name="Berger S.L."/>
            <person name="Reinberg D."/>
            <person name="Wang J."/>
            <person name="Liebig J."/>
        </authorList>
    </citation>
    <scope>NUCLEOTIDE SEQUENCE [LARGE SCALE GENOMIC DNA]</scope>
    <source>
        <strain evidence="2 3">R22 G/1</strain>
    </source>
</reference>
<protein>
    <submittedName>
        <fullName evidence="2">Uncharacterized protein</fullName>
    </submittedName>
</protein>
<feature type="compositionally biased region" description="Low complexity" evidence="1">
    <location>
        <begin position="1"/>
        <end position="23"/>
    </location>
</feature>
<accession>E2BIP3</accession>
<organism evidence="3">
    <name type="scientific">Harpegnathos saltator</name>
    <name type="common">Jerdon's jumping ant</name>
    <dbReference type="NCBI Taxonomy" id="610380"/>
    <lineage>
        <taxon>Eukaryota</taxon>
        <taxon>Metazoa</taxon>
        <taxon>Ecdysozoa</taxon>
        <taxon>Arthropoda</taxon>
        <taxon>Hexapoda</taxon>
        <taxon>Insecta</taxon>
        <taxon>Pterygota</taxon>
        <taxon>Neoptera</taxon>
        <taxon>Endopterygota</taxon>
        <taxon>Hymenoptera</taxon>
        <taxon>Apocrita</taxon>
        <taxon>Aculeata</taxon>
        <taxon>Formicoidea</taxon>
        <taxon>Formicidae</taxon>
        <taxon>Ponerinae</taxon>
        <taxon>Ponerini</taxon>
        <taxon>Harpegnathos</taxon>
    </lineage>
</organism>
<evidence type="ECO:0000313" key="3">
    <source>
        <dbReference type="Proteomes" id="UP000008237"/>
    </source>
</evidence>
<evidence type="ECO:0000256" key="1">
    <source>
        <dbReference type="SAM" id="MobiDB-lite"/>
    </source>
</evidence>
<sequence length="81" mass="8655">MGTGGQASNVSYSSVSQSSDGGAYTTGSGPPGGDRTGKGALFTREIRVQHATSLPKDWLHRCESTLPPNRFNRLRAVYIIE</sequence>
<dbReference type="InParanoid" id="E2BIP3"/>
<dbReference type="EMBL" id="GL448520">
    <property type="protein sequence ID" value="EFN84437.1"/>
    <property type="molecule type" value="Genomic_DNA"/>
</dbReference>
<dbReference type="Proteomes" id="UP000008237">
    <property type="component" value="Unassembled WGS sequence"/>
</dbReference>
<evidence type="ECO:0000313" key="2">
    <source>
        <dbReference type="EMBL" id="EFN84437.1"/>
    </source>
</evidence>
<keyword evidence="3" id="KW-1185">Reference proteome</keyword>